<dbReference type="InParanoid" id="K4CCX9"/>
<dbReference type="OMA" id="TTIEPGW"/>
<proteinExistence type="predicted"/>
<reference evidence="1" key="1">
    <citation type="journal article" date="2012" name="Nature">
        <title>The tomato genome sequence provides insights into fleshy fruit evolution.</title>
        <authorList>
            <consortium name="Tomato Genome Consortium"/>
        </authorList>
    </citation>
    <scope>NUCLEOTIDE SEQUENCE [LARGE SCALE GENOMIC DNA]</scope>
    <source>
        <strain evidence="1">cv. Heinz 1706</strain>
    </source>
</reference>
<evidence type="ECO:0008006" key="3">
    <source>
        <dbReference type="Google" id="ProtNLM"/>
    </source>
</evidence>
<dbReference type="PhylomeDB" id="K4CCX9"/>
<dbReference type="SMR" id="K4CCX9"/>
<dbReference type="HOGENOM" id="CLU_2376845_0_0_1"/>
<dbReference type="eggNOG" id="ENOG502QPYA">
    <property type="taxonomic scope" value="Eukaryota"/>
</dbReference>
<evidence type="ECO:0000313" key="1">
    <source>
        <dbReference type="EnsemblPlants" id="Solyc07g021210.1.1"/>
    </source>
</evidence>
<reference evidence="1" key="2">
    <citation type="submission" date="2015-06" db="UniProtKB">
        <authorList>
            <consortium name="EnsemblPlants"/>
        </authorList>
    </citation>
    <scope>IDENTIFICATION</scope>
    <source>
        <strain evidence="1">cv. Heinz 1706</strain>
    </source>
</reference>
<keyword evidence="2" id="KW-1185">Reference proteome</keyword>
<organism evidence="1">
    <name type="scientific">Solanum lycopersicum</name>
    <name type="common">Tomato</name>
    <name type="synonym">Lycopersicon esculentum</name>
    <dbReference type="NCBI Taxonomy" id="4081"/>
    <lineage>
        <taxon>Eukaryota</taxon>
        <taxon>Viridiplantae</taxon>
        <taxon>Streptophyta</taxon>
        <taxon>Embryophyta</taxon>
        <taxon>Tracheophyta</taxon>
        <taxon>Spermatophyta</taxon>
        <taxon>Magnoliopsida</taxon>
        <taxon>eudicotyledons</taxon>
        <taxon>Gunneridae</taxon>
        <taxon>Pentapetalae</taxon>
        <taxon>asterids</taxon>
        <taxon>lamiids</taxon>
        <taxon>Solanales</taxon>
        <taxon>Solanaceae</taxon>
        <taxon>Solanoideae</taxon>
        <taxon>Solaneae</taxon>
        <taxon>Solanum</taxon>
        <taxon>Solanum subgen. Lycopersicon</taxon>
    </lineage>
</organism>
<dbReference type="STRING" id="4081.K4CCX9"/>
<name>K4CCX9_SOLLC</name>
<dbReference type="Gramene" id="Solyc07g021210.1.1">
    <property type="protein sequence ID" value="Solyc07g021210.1.1"/>
    <property type="gene ID" value="Solyc07g021210.1"/>
</dbReference>
<evidence type="ECO:0000313" key="2">
    <source>
        <dbReference type="Proteomes" id="UP000004994"/>
    </source>
</evidence>
<dbReference type="Proteomes" id="UP000004994">
    <property type="component" value="Chromosome 7"/>
</dbReference>
<dbReference type="EnsemblPlants" id="Solyc07g021210.1.1">
    <property type="protein sequence ID" value="Solyc07g021210.1.1"/>
    <property type="gene ID" value="Solyc07g021210.1"/>
</dbReference>
<dbReference type="SUPFAM" id="SSF64484">
    <property type="entry name" value="beta and beta-prime subunits of DNA dependent RNA-polymerase"/>
    <property type="match status" value="1"/>
</dbReference>
<dbReference type="PaxDb" id="4081-Solyc07g021210.1.1"/>
<protein>
    <recommendedName>
        <fullName evidence="3">DNA-directed RNA polymerase</fullName>
    </recommendedName>
</protein>
<sequence>MKSDLGNTSSHFFFTTQGFITFRNREISTSAGAIREQLEDQKVGRGKDFLVRRVESAKHFIRTTIEPGWIVLCLLPVLPLKIRPIIQIDGSKLMS</sequence>
<dbReference type="AlphaFoldDB" id="K4CCX9"/>
<accession>K4CCX9</accession>